<comment type="caution">
    <text evidence="2">The sequence shown here is derived from an EMBL/GenBank/DDBJ whole genome shotgun (WGS) entry which is preliminary data.</text>
</comment>
<dbReference type="InterPro" id="IPR050167">
    <property type="entry name" value="Ser_Thr_protein_kinase"/>
</dbReference>
<sequence length="201" mass="23616">MKGKEGFVKTVKKNKCQTESCSPRFIIEWIPYSNLQNIKFLTKGGYSEVYLADWIGGQYHEWNSTEQQLVRYGSQQVNLKELKNVESANRNWFDEAKSHLTIANKCPDIVQCYGLTQDPSNGNHMLVMRKLDTNLREYLQQNHNQLTWKERIKIAEDVIRSLSRIHRENAIHRYLHSGNILYNQHTNYWFISDLGFCGPEC</sequence>
<reference evidence="2 3" key="1">
    <citation type="submission" date="2014-02" db="EMBL/GenBank/DDBJ databases">
        <title>Single nucleus genome sequencing reveals high similarity among nuclei of an endomycorrhizal fungus.</title>
        <authorList>
            <person name="Lin K."/>
            <person name="Geurts R."/>
            <person name="Zhang Z."/>
            <person name="Limpens E."/>
            <person name="Saunders D.G."/>
            <person name="Mu D."/>
            <person name="Pang E."/>
            <person name="Cao H."/>
            <person name="Cha H."/>
            <person name="Lin T."/>
            <person name="Zhou Q."/>
            <person name="Shang Y."/>
            <person name="Li Y."/>
            <person name="Ivanov S."/>
            <person name="Sharma T."/>
            <person name="Velzen R.V."/>
            <person name="Ruijter N.D."/>
            <person name="Aanen D.K."/>
            <person name="Win J."/>
            <person name="Kamoun S."/>
            <person name="Bisseling T."/>
            <person name="Huang S."/>
        </authorList>
    </citation>
    <scope>NUCLEOTIDE SEQUENCE [LARGE SCALE GENOMIC DNA]</scope>
    <source>
        <strain evidence="3">DAOM197198w</strain>
    </source>
</reference>
<feature type="domain" description="Protein kinase" evidence="1">
    <location>
        <begin position="35"/>
        <end position="201"/>
    </location>
</feature>
<dbReference type="GO" id="GO:0005737">
    <property type="term" value="C:cytoplasm"/>
    <property type="evidence" value="ECO:0007669"/>
    <property type="project" value="TreeGrafter"/>
</dbReference>
<dbReference type="Proteomes" id="UP000022910">
    <property type="component" value="Unassembled WGS sequence"/>
</dbReference>
<proteinExistence type="predicted"/>
<dbReference type="HOGENOM" id="CLU_000288_7_34_1"/>
<accession>A0A015M0T3</accession>
<dbReference type="GO" id="GO:0004672">
    <property type="term" value="F:protein kinase activity"/>
    <property type="evidence" value="ECO:0007669"/>
    <property type="project" value="InterPro"/>
</dbReference>
<evidence type="ECO:0000313" key="2">
    <source>
        <dbReference type="EMBL" id="EXX60498.1"/>
    </source>
</evidence>
<dbReference type="PANTHER" id="PTHR23257">
    <property type="entry name" value="SERINE-THREONINE PROTEIN KINASE"/>
    <property type="match status" value="1"/>
</dbReference>
<dbReference type="SUPFAM" id="SSF56112">
    <property type="entry name" value="Protein kinase-like (PK-like)"/>
    <property type="match status" value="1"/>
</dbReference>
<dbReference type="InterPro" id="IPR000719">
    <property type="entry name" value="Prot_kinase_dom"/>
</dbReference>
<dbReference type="Pfam" id="PF07714">
    <property type="entry name" value="PK_Tyr_Ser-Thr"/>
    <property type="match status" value="1"/>
</dbReference>
<evidence type="ECO:0000259" key="1">
    <source>
        <dbReference type="PROSITE" id="PS50011"/>
    </source>
</evidence>
<name>A0A015M0T3_RHIIW</name>
<dbReference type="EMBL" id="JEMT01025908">
    <property type="protein sequence ID" value="EXX60498.1"/>
    <property type="molecule type" value="Genomic_DNA"/>
</dbReference>
<dbReference type="Gene3D" id="1.10.510.10">
    <property type="entry name" value="Transferase(Phosphotransferase) domain 1"/>
    <property type="match status" value="1"/>
</dbReference>
<dbReference type="AlphaFoldDB" id="A0A015M0T3"/>
<evidence type="ECO:0000313" key="3">
    <source>
        <dbReference type="Proteomes" id="UP000022910"/>
    </source>
</evidence>
<protein>
    <recommendedName>
        <fullName evidence="1">Protein kinase domain-containing protein</fullName>
    </recommendedName>
</protein>
<gene>
    <name evidence="2" type="ORF">RirG_179380</name>
</gene>
<organism evidence="2 3">
    <name type="scientific">Rhizophagus irregularis (strain DAOM 197198w)</name>
    <name type="common">Glomus intraradices</name>
    <dbReference type="NCBI Taxonomy" id="1432141"/>
    <lineage>
        <taxon>Eukaryota</taxon>
        <taxon>Fungi</taxon>
        <taxon>Fungi incertae sedis</taxon>
        <taxon>Mucoromycota</taxon>
        <taxon>Glomeromycotina</taxon>
        <taxon>Glomeromycetes</taxon>
        <taxon>Glomerales</taxon>
        <taxon>Glomeraceae</taxon>
        <taxon>Rhizophagus</taxon>
    </lineage>
</organism>
<keyword evidence="3" id="KW-1185">Reference proteome</keyword>
<dbReference type="PROSITE" id="PS50011">
    <property type="entry name" value="PROTEIN_KINASE_DOM"/>
    <property type="match status" value="1"/>
</dbReference>
<dbReference type="GO" id="GO:0007165">
    <property type="term" value="P:signal transduction"/>
    <property type="evidence" value="ECO:0007669"/>
    <property type="project" value="TreeGrafter"/>
</dbReference>
<dbReference type="InterPro" id="IPR001245">
    <property type="entry name" value="Ser-Thr/Tyr_kinase_cat_dom"/>
</dbReference>
<dbReference type="InterPro" id="IPR011009">
    <property type="entry name" value="Kinase-like_dom_sf"/>
</dbReference>
<dbReference type="GO" id="GO:0005524">
    <property type="term" value="F:ATP binding"/>
    <property type="evidence" value="ECO:0007669"/>
    <property type="project" value="InterPro"/>
</dbReference>